<comment type="caution">
    <text evidence="2">The sequence shown here is derived from an EMBL/GenBank/DDBJ whole genome shotgun (WGS) entry which is preliminary data.</text>
</comment>
<feature type="transmembrane region" description="Helical" evidence="1">
    <location>
        <begin position="103"/>
        <end position="121"/>
    </location>
</feature>
<sequence>MKKYLLIFIGLWLGIYLAVATFMAEKFTPEARQLARIIVIHEFEPSMMQPREFIYSNAKGKVYTATPAGVDYYINGVKKTPWLNFVESQTAMDNAKPLILYRLWLWLLPWLSLYVAAKLLNMTLSVRQLTRQT</sequence>
<protein>
    <submittedName>
        <fullName evidence="2">Uncharacterized protein</fullName>
    </submittedName>
</protein>
<keyword evidence="1" id="KW-0812">Transmembrane</keyword>
<name>E6PPZ9_9ZZZZ</name>
<dbReference type="AlphaFoldDB" id="E6PPZ9"/>
<accession>E6PPZ9</accession>
<keyword evidence="1" id="KW-1133">Transmembrane helix</keyword>
<reference evidence="2" key="1">
    <citation type="submission" date="2009-10" db="EMBL/GenBank/DDBJ databases">
        <title>Diversity of trophic interactions inside an arsenic-rich microbial ecosystem.</title>
        <authorList>
            <person name="Bertin P.N."/>
            <person name="Heinrich-Salmeron A."/>
            <person name="Pelletier E."/>
            <person name="Goulhen-Chollet F."/>
            <person name="Arsene-Ploetze F."/>
            <person name="Gallien S."/>
            <person name="Calteau A."/>
            <person name="Vallenet D."/>
            <person name="Casiot C."/>
            <person name="Chane-Woon-Ming B."/>
            <person name="Giloteaux L."/>
            <person name="Barakat M."/>
            <person name="Bonnefoy V."/>
            <person name="Bruneel O."/>
            <person name="Chandler M."/>
            <person name="Cleiss J."/>
            <person name="Duran R."/>
            <person name="Elbaz-Poulichet F."/>
            <person name="Fonknechten N."/>
            <person name="Lauga B."/>
            <person name="Mornico D."/>
            <person name="Ortet P."/>
            <person name="Schaeffer C."/>
            <person name="Siguier P."/>
            <person name="Alexander Thil Smith A."/>
            <person name="Van Dorsselaer A."/>
            <person name="Weissenbach J."/>
            <person name="Medigue C."/>
            <person name="Le Paslier D."/>
        </authorList>
    </citation>
    <scope>NUCLEOTIDE SEQUENCE</scope>
</reference>
<evidence type="ECO:0000256" key="1">
    <source>
        <dbReference type="SAM" id="Phobius"/>
    </source>
</evidence>
<keyword evidence="1" id="KW-0472">Membrane</keyword>
<proteinExistence type="predicted"/>
<gene>
    <name evidence="2" type="ORF">CARN2_1613</name>
</gene>
<dbReference type="EMBL" id="CABM01000040">
    <property type="protein sequence ID" value="CBH97003.1"/>
    <property type="molecule type" value="Genomic_DNA"/>
</dbReference>
<organism evidence="2">
    <name type="scientific">mine drainage metagenome</name>
    <dbReference type="NCBI Taxonomy" id="410659"/>
    <lineage>
        <taxon>unclassified sequences</taxon>
        <taxon>metagenomes</taxon>
        <taxon>ecological metagenomes</taxon>
    </lineage>
</organism>
<evidence type="ECO:0000313" key="2">
    <source>
        <dbReference type="EMBL" id="CBH97003.1"/>
    </source>
</evidence>